<proteinExistence type="predicted"/>
<gene>
    <name evidence="1" type="ORF">Q8W34_14290</name>
</gene>
<evidence type="ECO:0008006" key="3">
    <source>
        <dbReference type="Google" id="ProtNLM"/>
    </source>
</evidence>
<dbReference type="EMBL" id="JAUYVT010000014">
    <property type="protein sequence ID" value="MDP2565812.1"/>
    <property type="molecule type" value="Genomic_DNA"/>
</dbReference>
<protein>
    <recommendedName>
        <fullName evidence="3">Transposase</fullName>
    </recommendedName>
</protein>
<reference evidence="1" key="1">
    <citation type="submission" date="2023-07" db="EMBL/GenBank/DDBJ databases">
        <title>Genome content predicts the carbon catabolic preferences of heterotrophic bacteria.</title>
        <authorList>
            <person name="Gralka M."/>
        </authorList>
    </citation>
    <scope>NUCLEOTIDE SEQUENCE</scope>
    <source>
        <strain evidence="1">4G09</strain>
    </source>
</reference>
<comment type="caution">
    <text evidence="1">The sequence shown here is derived from an EMBL/GenBank/DDBJ whole genome shotgun (WGS) entry which is preliminary data.</text>
</comment>
<name>A0ABT9FG99_9GAMM</name>
<evidence type="ECO:0000313" key="1">
    <source>
        <dbReference type="EMBL" id="MDP2565812.1"/>
    </source>
</evidence>
<organism evidence="1 2">
    <name type="scientific">Pseudoalteromonas marina</name>
    <dbReference type="NCBI Taxonomy" id="267375"/>
    <lineage>
        <taxon>Bacteria</taxon>
        <taxon>Pseudomonadati</taxon>
        <taxon>Pseudomonadota</taxon>
        <taxon>Gammaproteobacteria</taxon>
        <taxon>Alteromonadales</taxon>
        <taxon>Pseudoalteromonadaceae</taxon>
        <taxon>Pseudoalteromonas</taxon>
    </lineage>
</organism>
<sequence length="184" mass="21235">MSQDTAIDMLIANETATSNAKKISNIKKIILNPKLFEIEEKRAVNNQLIKEANNSGANQYESTISCKRLNDGFECGSYTRYISNRGCVKCQTTAKLSKKEKEELAQLIINDRSSKTKAIKVERLMNELDLKKSAAYRLIKLHESDSQLYKTTDSTQKKAEDNTEYNHQDDFTIERTEEFHHYHY</sequence>
<accession>A0ABT9FG99</accession>
<evidence type="ECO:0000313" key="2">
    <source>
        <dbReference type="Proteomes" id="UP001177212"/>
    </source>
</evidence>
<dbReference type="RefSeq" id="WP_305472551.1">
    <property type="nucleotide sequence ID" value="NZ_JAUYVT010000014.1"/>
</dbReference>
<dbReference type="Proteomes" id="UP001177212">
    <property type="component" value="Unassembled WGS sequence"/>
</dbReference>
<keyword evidence="2" id="KW-1185">Reference proteome</keyword>